<accession>A0A619I175</accession>
<protein>
    <submittedName>
        <fullName evidence="2">DMT family transporter</fullName>
    </submittedName>
</protein>
<keyword evidence="1" id="KW-1133">Transmembrane helix</keyword>
<organism evidence="2">
    <name type="scientific">Salmonella enterica</name>
    <name type="common">Salmonella choleraesuis</name>
    <dbReference type="NCBI Taxonomy" id="28901"/>
    <lineage>
        <taxon>Bacteria</taxon>
        <taxon>Pseudomonadati</taxon>
        <taxon>Pseudomonadota</taxon>
        <taxon>Gammaproteobacteria</taxon>
        <taxon>Enterobacterales</taxon>
        <taxon>Enterobacteriaceae</taxon>
        <taxon>Salmonella</taxon>
    </lineage>
</organism>
<feature type="transmembrane region" description="Helical" evidence="1">
    <location>
        <begin position="125"/>
        <end position="146"/>
    </location>
</feature>
<dbReference type="EMBL" id="AALAOU010000022">
    <property type="protein sequence ID" value="ECX6661806.1"/>
    <property type="molecule type" value="Genomic_DNA"/>
</dbReference>
<dbReference type="GO" id="GO:0005886">
    <property type="term" value="C:plasma membrane"/>
    <property type="evidence" value="ECO:0007669"/>
    <property type="project" value="TreeGrafter"/>
</dbReference>
<dbReference type="Pfam" id="PF04657">
    <property type="entry name" value="DMT_YdcZ"/>
    <property type="match status" value="1"/>
</dbReference>
<proteinExistence type="predicted"/>
<comment type="caution">
    <text evidence="2">The sequence shown here is derived from an EMBL/GenBank/DDBJ whole genome shotgun (WGS) entry which is preliminary data.</text>
</comment>
<evidence type="ECO:0000313" key="2">
    <source>
        <dbReference type="EMBL" id="ECX6661806.1"/>
    </source>
</evidence>
<dbReference type="InterPro" id="IPR006750">
    <property type="entry name" value="YdcZ"/>
</dbReference>
<feature type="transmembrane region" description="Helical" evidence="1">
    <location>
        <begin position="70"/>
        <end position="90"/>
    </location>
</feature>
<keyword evidence="1" id="KW-0472">Membrane</keyword>
<gene>
    <name evidence="2" type="ORF">F6X26_23105</name>
</gene>
<dbReference type="PANTHER" id="PTHR34821">
    <property type="entry name" value="INNER MEMBRANE PROTEIN YDCZ"/>
    <property type="match status" value="1"/>
</dbReference>
<feature type="transmembrane region" description="Helical" evidence="1">
    <location>
        <begin position="96"/>
        <end position="113"/>
    </location>
</feature>
<feature type="transmembrane region" description="Helical" evidence="1">
    <location>
        <begin position="35"/>
        <end position="58"/>
    </location>
</feature>
<evidence type="ECO:0000256" key="1">
    <source>
        <dbReference type="SAM" id="Phobius"/>
    </source>
</evidence>
<sequence length="148" mass="15925">MQQAIYLLLAFFAGAALPIQRSANAELSRILGNPVTASLVSALVSITLMLLLSLFFRIPLPDSAVLRAPWWAWLGGIMGIFFLVTGTFTVPVTGTANFLVTVITGQVIAALLIDKFGLLNVPVHPLSLSRIMGVIFVIAGAVMINYRR</sequence>
<dbReference type="PANTHER" id="PTHR34821:SF2">
    <property type="entry name" value="INNER MEMBRANE PROTEIN YDCZ"/>
    <property type="match status" value="1"/>
</dbReference>
<name>A0A619I175_SALER</name>
<keyword evidence="1" id="KW-0812">Transmembrane</keyword>
<reference evidence="2" key="1">
    <citation type="submission" date="2019-09" db="EMBL/GenBank/DDBJ databases">
        <authorList>
            <consortium name="PulseNet: The National Subtyping Network for Foodborne Disease Surveillance"/>
            <person name="Tarr C.L."/>
            <person name="Trees E."/>
            <person name="Katz L.S."/>
            <person name="Carleton-Romer H.A."/>
            <person name="Stroika S."/>
            <person name="Kucerova Z."/>
            <person name="Roache K.F."/>
            <person name="Sabol A.L."/>
            <person name="Besser J."/>
            <person name="Gerner-Smidt P."/>
        </authorList>
    </citation>
    <scope>NUCLEOTIDE SEQUENCE</scope>
    <source>
        <strain evidence="2">PNUSAS101199</strain>
    </source>
</reference>
<dbReference type="AlphaFoldDB" id="A0A619I175"/>